<accession>A0A3A1U3G1</accession>
<dbReference type="AlphaFoldDB" id="A0A3A1U3G1"/>
<keyword evidence="2" id="KW-1185">Reference proteome</keyword>
<evidence type="ECO:0000313" key="2">
    <source>
        <dbReference type="Proteomes" id="UP000265742"/>
    </source>
</evidence>
<dbReference type="RefSeq" id="WP_119481222.1">
    <property type="nucleotide sequence ID" value="NZ_QXTG01000001.1"/>
</dbReference>
<dbReference type="EMBL" id="QXTG01000001">
    <property type="protein sequence ID" value="RIX30860.1"/>
    <property type="molecule type" value="Genomic_DNA"/>
</dbReference>
<organism evidence="1 2">
    <name type="scientific">Amnibacterium setariae</name>
    <dbReference type="NCBI Taxonomy" id="2306585"/>
    <lineage>
        <taxon>Bacteria</taxon>
        <taxon>Bacillati</taxon>
        <taxon>Actinomycetota</taxon>
        <taxon>Actinomycetes</taxon>
        <taxon>Micrococcales</taxon>
        <taxon>Microbacteriaceae</taxon>
        <taxon>Amnibacterium</taxon>
    </lineage>
</organism>
<gene>
    <name evidence="1" type="ORF">D1781_05560</name>
</gene>
<evidence type="ECO:0000313" key="1">
    <source>
        <dbReference type="EMBL" id="RIX30860.1"/>
    </source>
</evidence>
<proteinExistence type="predicted"/>
<reference evidence="2" key="1">
    <citation type="submission" date="2018-09" db="EMBL/GenBank/DDBJ databases">
        <authorList>
            <person name="Kim I."/>
        </authorList>
    </citation>
    <scope>NUCLEOTIDE SEQUENCE [LARGE SCALE GENOMIC DNA]</scope>
    <source>
        <strain evidence="2">DD4a</strain>
    </source>
</reference>
<sequence length="162" mass="18222">MTDPQRTSSDWVDLGGAQRLAERAARTTRTPAEEFWLDRVHPVLHRHWPLADFAWHRRRTWEADGAEQAETDHQLTRYALLPDARLVRATTWGSESTAGAGAPWTGEVRPLGRREARSLDLAVRDFSLQRGTTTTWGTRPEGEPVRPWPGAGLEALLKALVP</sequence>
<comment type="caution">
    <text evidence="1">The sequence shown here is derived from an EMBL/GenBank/DDBJ whole genome shotgun (WGS) entry which is preliminary data.</text>
</comment>
<protein>
    <submittedName>
        <fullName evidence="1">Uncharacterized protein</fullName>
    </submittedName>
</protein>
<dbReference type="Proteomes" id="UP000265742">
    <property type="component" value="Unassembled WGS sequence"/>
</dbReference>
<name>A0A3A1U3G1_9MICO</name>